<organism evidence="9 10">
    <name type="scientific">Microtetraspora glauca</name>
    <dbReference type="NCBI Taxonomy" id="1996"/>
    <lineage>
        <taxon>Bacteria</taxon>
        <taxon>Bacillati</taxon>
        <taxon>Actinomycetota</taxon>
        <taxon>Actinomycetes</taxon>
        <taxon>Streptosporangiales</taxon>
        <taxon>Streptosporangiaceae</taxon>
        <taxon>Microtetraspora</taxon>
    </lineage>
</organism>
<dbReference type="InterPro" id="IPR032816">
    <property type="entry name" value="VTT_dom"/>
</dbReference>
<keyword evidence="3 7" id="KW-1003">Cell membrane</keyword>
<evidence type="ECO:0000256" key="7">
    <source>
        <dbReference type="RuleBase" id="RU367016"/>
    </source>
</evidence>
<dbReference type="RefSeq" id="WP_358134848.1">
    <property type="nucleotide sequence ID" value="NZ_JBFALK010000011.1"/>
</dbReference>
<dbReference type="EMBL" id="JBFALK010000011">
    <property type="protein sequence ID" value="MEV0970985.1"/>
    <property type="molecule type" value="Genomic_DNA"/>
</dbReference>
<keyword evidence="4 7" id="KW-0812">Transmembrane</keyword>
<comment type="subcellular location">
    <subcellularLocation>
        <location evidence="1 7">Cell membrane</location>
        <topology evidence="1 7">Multi-pass membrane protein</topology>
    </subcellularLocation>
</comment>
<evidence type="ECO:0000256" key="2">
    <source>
        <dbReference type="ARBA" id="ARBA00010792"/>
    </source>
</evidence>
<reference evidence="9 10" key="1">
    <citation type="submission" date="2024-06" db="EMBL/GenBank/DDBJ databases">
        <title>The Natural Products Discovery Center: Release of the First 8490 Sequenced Strains for Exploring Actinobacteria Biosynthetic Diversity.</title>
        <authorList>
            <person name="Kalkreuter E."/>
            <person name="Kautsar S.A."/>
            <person name="Yang D."/>
            <person name="Bader C.D."/>
            <person name="Teijaro C.N."/>
            <person name="Fluegel L."/>
            <person name="Davis C.M."/>
            <person name="Simpson J.R."/>
            <person name="Lauterbach L."/>
            <person name="Steele A.D."/>
            <person name="Gui C."/>
            <person name="Meng S."/>
            <person name="Li G."/>
            <person name="Viehrig K."/>
            <person name="Ye F."/>
            <person name="Su P."/>
            <person name="Kiefer A.F."/>
            <person name="Nichols A."/>
            <person name="Cepeda A.J."/>
            <person name="Yan W."/>
            <person name="Fan B."/>
            <person name="Jiang Y."/>
            <person name="Adhikari A."/>
            <person name="Zheng C.-J."/>
            <person name="Schuster L."/>
            <person name="Cowan T.M."/>
            <person name="Smanski M.J."/>
            <person name="Chevrette M.G."/>
            <person name="De Carvalho L.P.S."/>
            <person name="Shen B."/>
        </authorList>
    </citation>
    <scope>NUCLEOTIDE SEQUENCE [LARGE SCALE GENOMIC DNA]</scope>
    <source>
        <strain evidence="9 10">NPDC050100</strain>
    </source>
</reference>
<evidence type="ECO:0000259" key="8">
    <source>
        <dbReference type="Pfam" id="PF09335"/>
    </source>
</evidence>
<keyword evidence="10" id="KW-1185">Reference proteome</keyword>
<comment type="caution">
    <text evidence="9">The sequence shown here is derived from an EMBL/GenBank/DDBJ whole genome shotgun (WGS) entry which is preliminary data.</text>
</comment>
<evidence type="ECO:0000313" key="10">
    <source>
        <dbReference type="Proteomes" id="UP001551675"/>
    </source>
</evidence>
<proteinExistence type="inferred from homology"/>
<keyword evidence="6 7" id="KW-0472">Membrane</keyword>
<evidence type="ECO:0000256" key="3">
    <source>
        <dbReference type="ARBA" id="ARBA00022475"/>
    </source>
</evidence>
<feature type="domain" description="VTT" evidence="8">
    <location>
        <begin position="20"/>
        <end position="145"/>
    </location>
</feature>
<dbReference type="Proteomes" id="UP001551675">
    <property type="component" value="Unassembled WGS sequence"/>
</dbReference>
<evidence type="ECO:0000313" key="9">
    <source>
        <dbReference type="EMBL" id="MEV0970985.1"/>
    </source>
</evidence>
<evidence type="ECO:0000256" key="6">
    <source>
        <dbReference type="ARBA" id="ARBA00023136"/>
    </source>
</evidence>
<comment type="caution">
    <text evidence="7">Lacks conserved residue(s) required for the propagation of feature annotation.</text>
</comment>
<sequence length="183" mass="19078">MESALHLYALLLLVTVPPMIPNSALLAGAGALAATGSLNLPLLATITLAGTVLGDLAVYGVGRKWSGRATIWLSRSPRRRSTLAWMTDRIQQYGVPSVIGVRFVPGGRGMGAITAGIVDLPFRRFLLAACLSEIIFVTCTIGLGYLGGRFVPSGGPTALLIGPAVSLLVAGVTLVVQRCRRPA</sequence>
<feature type="transmembrane region" description="Helical" evidence="7">
    <location>
        <begin position="43"/>
        <end position="62"/>
    </location>
</feature>
<dbReference type="Pfam" id="PF09335">
    <property type="entry name" value="VTT_dom"/>
    <property type="match status" value="1"/>
</dbReference>
<protein>
    <submittedName>
        <fullName evidence="9">VTT domain-containing protein</fullName>
    </submittedName>
</protein>
<dbReference type="PANTHER" id="PTHR30353:SF15">
    <property type="entry name" value="INNER MEMBRANE PROTEIN YABI"/>
    <property type="match status" value="1"/>
</dbReference>
<keyword evidence="5 7" id="KW-1133">Transmembrane helix</keyword>
<evidence type="ECO:0000256" key="1">
    <source>
        <dbReference type="ARBA" id="ARBA00004651"/>
    </source>
</evidence>
<evidence type="ECO:0000256" key="5">
    <source>
        <dbReference type="ARBA" id="ARBA00022989"/>
    </source>
</evidence>
<accession>A0ABV3GH79</accession>
<dbReference type="PANTHER" id="PTHR30353">
    <property type="entry name" value="INNER MEMBRANE PROTEIN DEDA-RELATED"/>
    <property type="match status" value="1"/>
</dbReference>
<feature type="transmembrane region" description="Helical" evidence="7">
    <location>
        <begin position="125"/>
        <end position="146"/>
    </location>
</feature>
<evidence type="ECO:0000256" key="4">
    <source>
        <dbReference type="ARBA" id="ARBA00022692"/>
    </source>
</evidence>
<name>A0ABV3GH79_MICGL</name>
<gene>
    <name evidence="9" type="ORF">AB0I59_20340</name>
</gene>
<feature type="transmembrane region" description="Helical" evidence="7">
    <location>
        <begin position="158"/>
        <end position="176"/>
    </location>
</feature>
<comment type="similarity">
    <text evidence="2 7">Belongs to the DedA family.</text>
</comment>
<dbReference type="InterPro" id="IPR032818">
    <property type="entry name" value="DedA-like"/>
</dbReference>